<comment type="caution">
    <text evidence="2">The sequence shown here is derived from an EMBL/GenBank/DDBJ whole genome shotgun (WGS) entry which is preliminary data.</text>
</comment>
<keyword evidence="1" id="KW-0812">Transmembrane</keyword>
<accession>A0A9D5BXC4</accession>
<evidence type="ECO:0000313" key="2">
    <source>
        <dbReference type="EMBL" id="KAJ0962427.1"/>
    </source>
</evidence>
<name>A0A9D5BXC4_9LILI</name>
<organism evidence="2 3">
    <name type="scientific">Dioscorea zingiberensis</name>
    <dbReference type="NCBI Taxonomy" id="325984"/>
    <lineage>
        <taxon>Eukaryota</taxon>
        <taxon>Viridiplantae</taxon>
        <taxon>Streptophyta</taxon>
        <taxon>Embryophyta</taxon>
        <taxon>Tracheophyta</taxon>
        <taxon>Spermatophyta</taxon>
        <taxon>Magnoliopsida</taxon>
        <taxon>Liliopsida</taxon>
        <taxon>Dioscoreales</taxon>
        <taxon>Dioscoreaceae</taxon>
        <taxon>Dioscorea</taxon>
    </lineage>
</organism>
<dbReference type="AlphaFoldDB" id="A0A9D5BXC4"/>
<keyword evidence="1" id="KW-0472">Membrane</keyword>
<evidence type="ECO:0000313" key="3">
    <source>
        <dbReference type="Proteomes" id="UP001085076"/>
    </source>
</evidence>
<keyword evidence="3" id="KW-1185">Reference proteome</keyword>
<dbReference type="Proteomes" id="UP001085076">
    <property type="component" value="Miscellaneous, Linkage group lg10"/>
</dbReference>
<proteinExistence type="predicted"/>
<protein>
    <submittedName>
        <fullName evidence="2">Uncharacterized protein</fullName>
    </submittedName>
</protein>
<reference evidence="2" key="1">
    <citation type="submission" date="2021-03" db="EMBL/GenBank/DDBJ databases">
        <authorList>
            <person name="Li Z."/>
            <person name="Yang C."/>
        </authorList>
    </citation>
    <scope>NUCLEOTIDE SEQUENCE</scope>
    <source>
        <strain evidence="2">Dzin_1.0</strain>
        <tissue evidence="2">Leaf</tissue>
    </source>
</reference>
<reference evidence="2" key="2">
    <citation type="journal article" date="2022" name="Hortic Res">
        <title>The genome of Dioscorea zingiberensis sheds light on the biosynthesis, origin and evolution of the medicinally important diosgenin saponins.</title>
        <authorList>
            <person name="Li Y."/>
            <person name="Tan C."/>
            <person name="Li Z."/>
            <person name="Guo J."/>
            <person name="Li S."/>
            <person name="Chen X."/>
            <person name="Wang C."/>
            <person name="Dai X."/>
            <person name="Yang H."/>
            <person name="Song W."/>
            <person name="Hou L."/>
            <person name="Xu J."/>
            <person name="Tong Z."/>
            <person name="Xu A."/>
            <person name="Yuan X."/>
            <person name="Wang W."/>
            <person name="Yang Q."/>
            <person name="Chen L."/>
            <person name="Sun Z."/>
            <person name="Wang K."/>
            <person name="Pan B."/>
            <person name="Chen J."/>
            <person name="Bao Y."/>
            <person name="Liu F."/>
            <person name="Qi X."/>
            <person name="Gang D.R."/>
            <person name="Wen J."/>
            <person name="Li J."/>
        </authorList>
    </citation>
    <scope>NUCLEOTIDE SEQUENCE</scope>
    <source>
        <strain evidence="2">Dzin_1.0</strain>
    </source>
</reference>
<gene>
    <name evidence="2" type="ORF">J5N97_030255</name>
</gene>
<dbReference type="EMBL" id="JAGGNH010000010">
    <property type="protein sequence ID" value="KAJ0962427.1"/>
    <property type="molecule type" value="Genomic_DNA"/>
</dbReference>
<feature type="transmembrane region" description="Helical" evidence="1">
    <location>
        <begin position="42"/>
        <end position="66"/>
    </location>
</feature>
<sequence length="79" mass="8660">MDKFKLGYSSLAQESSSESGAVNSFGASDQALVLMQRPPRGMVSIGTCSKVCAFTFVAGVVVGFMLDRRLKRWLRKLLK</sequence>
<evidence type="ECO:0000256" key="1">
    <source>
        <dbReference type="SAM" id="Phobius"/>
    </source>
</evidence>
<keyword evidence="1" id="KW-1133">Transmembrane helix</keyword>